<proteinExistence type="predicted"/>
<name>A0ABP8VZY9_9PSEU</name>
<evidence type="ECO:0000313" key="3">
    <source>
        <dbReference type="Proteomes" id="UP001500325"/>
    </source>
</evidence>
<dbReference type="Proteomes" id="UP001500325">
    <property type="component" value="Unassembled WGS sequence"/>
</dbReference>
<reference evidence="3" key="1">
    <citation type="journal article" date="2019" name="Int. J. Syst. Evol. Microbiol.">
        <title>The Global Catalogue of Microorganisms (GCM) 10K type strain sequencing project: providing services to taxonomists for standard genome sequencing and annotation.</title>
        <authorList>
            <consortium name="The Broad Institute Genomics Platform"/>
            <consortium name="The Broad Institute Genome Sequencing Center for Infectious Disease"/>
            <person name="Wu L."/>
            <person name="Ma J."/>
        </authorList>
    </citation>
    <scope>NUCLEOTIDE SEQUENCE [LARGE SCALE GENOMIC DNA]</scope>
    <source>
        <strain evidence="3">JCM 18055</strain>
    </source>
</reference>
<protein>
    <submittedName>
        <fullName evidence="2">TIGR03086 family metal-binding protein</fullName>
    </submittedName>
</protein>
<feature type="domain" description="Mycothiol-dependent maleylpyruvate isomerase metal-binding" evidence="1">
    <location>
        <begin position="26"/>
        <end position="148"/>
    </location>
</feature>
<dbReference type="InterPro" id="IPR034660">
    <property type="entry name" value="DinB/YfiT-like"/>
</dbReference>
<dbReference type="SUPFAM" id="SSF109854">
    <property type="entry name" value="DinB/YfiT-like putative metalloenzymes"/>
    <property type="match status" value="1"/>
</dbReference>
<dbReference type="NCBIfam" id="TIGR03083">
    <property type="entry name" value="maleylpyruvate isomerase family mycothiol-dependent enzyme"/>
    <property type="match status" value="1"/>
</dbReference>
<dbReference type="NCBIfam" id="TIGR03086">
    <property type="entry name" value="TIGR03086 family metal-binding protein"/>
    <property type="match status" value="1"/>
</dbReference>
<dbReference type="InterPro" id="IPR017517">
    <property type="entry name" value="Maleyloyr_isom"/>
</dbReference>
<dbReference type="InterPro" id="IPR017520">
    <property type="entry name" value="CHP03086"/>
</dbReference>
<evidence type="ECO:0000313" key="2">
    <source>
        <dbReference type="EMBL" id="GAA4676449.1"/>
    </source>
</evidence>
<sequence>MSNAARSGSARLSGMNEQSLFSDAVDLAVAAVRGAAADRYADPTPCTDLTVADLVNHVAFGFLLAHHAATREPWPEAWGAEDRAPFLRDLPEREWAAAAEKEGAAAAAAWADPAVWEGESHLGGGPMPAAAIGAMMTGEFVVHAWDLAMATGQEFTVSPELGEATLEAMTGMAAMGREAGWIGAEVAVDAGASAFERALGVSGRDPARRP</sequence>
<dbReference type="EMBL" id="BAABIC010000002">
    <property type="protein sequence ID" value="GAA4676449.1"/>
    <property type="molecule type" value="Genomic_DNA"/>
</dbReference>
<dbReference type="Pfam" id="PF11716">
    <property type="entry name" value="MDMPI_N"/>
    <property type="match status" value="1"/>
</dbReference>
<organism evidence="2 3">
    <name type="scientific">Pseudonocardia yuanmonensis</name>
    <dbReference type="NCBI Taxonomy" id="1095914"/>
    <lineage>
        <taxon>Bacteria</taxon>
        <taxon>Bacillati</taxon>
        <taxon>Actinomycetota</taxon>
        <taxon>Actinomycetes</taxon>
        <taxon>Pseudonocardiales</taxon>
        <taxon>Pseudonocardiaceae</taxon>
        <taxon>Pseudonocardia</taxon>
    </lineage>
</organism>
<dbReference type="InterPro" id="IPR024344">
    <property type="entry name" value="MDMPI_metal-binding"/>
</dbReference>
<evidence type="ECO:0000259" key="1">
    <source>
        <dbReference type="Pfam" id="PF11716"/>
    </source>
</evidence>
<keyword evidence="3" id="KW-1185">Reference proteome</keyword>
<dbReference type="Gene3D" id="1.20.120.450">
    <property type="entry name" value="dinb family like domain"/>
    <property type="match status" value="1"/>
</dbReference>
<accession>A0ABP8VZY9</accession>
<gene>
    <name evidence="2" type="ORF">GCM10023215_05930</name>
</gene>
<comment type="caution">
    <text evidence="2">The sequence shown here is derived from an EMBL/GenBank/DDBJ whole genome shotgun (WGS) entry which is preliminary data.</text>
</comment>